<protein>
    <recommendedName>
        <fullName evidence="2">Restriction endonuclease</fullName>
    </recommendedName>
</protein>
<evidence type="ECO:0008006" key="2">
    <source>
        <dbReference type="Google" id="ProtNLM"/>
    </source>
</evidence>
<organism evidence="1">
    <name type="scientific">Parabacteroides goldsteinii</name>
    <dbReference type="NCBI Taxonomy" id="328812"/>
    <lineage>
        <taxon>Bacteria</taxon>
        <taxon>Pseudomonadati</taxon>
        <taxon>Bacteroidota</taxon>
        <taxon>Bacteroidia</taxon>
        <taxon>Bacteroidales</taxon>
        <taxon>Tannerellaceae</taxon>
        <taxon>Parabacteroides</taxon>
    </lineage>
</organism>
<dbReference type="RefSeq" id="WP_154278104.1">
    <property type="nucleotide sequence ID" value="NZ_DBFNBH010000089.1"/>
</dbReference>
<accession>A0A6G1Z821</accession>
<comment type="caution">
    <text evidence="1">The sequence shown here is derived from an EMBL/GenBank/DDBJ whole genome shotgun (WGS) entry which is preliminary data.</text>
</comment>
<evidence type="ECO:0000313" key="1">
    <source>
        <dbReference type="EMBL" id="MRY10002.1"/>
    </source>
</evidence>
<dbReference type="AlphaFoldDB" id="A0A6G1Z821"/>
<gene>
    <name evidence="1" type="ORF">GKE01_00795</name>
</gene>
<dbReference type="EMBL" id="WKLP01000001">
    <property type="protein sequence ID" value="MRY10002.1"/>
    <property type="molecule type" value="Genomic_DNA"/>
</dbReference>
<sequence length="327" mass="37744">MLYKRILELKQATSGITTNPTLDAFSGDECKMLDSFYNQDETVREKINNCLNLLEGLSIDYNVKYKSAYEEYNEAITYIELSDKFSTTRIPESSTKTPDFNIKRNDEDSPIDLYVEVKALSFLDGNLNYIQAQKDSLKANLSIEKQQRSGRRIASAETIISPFSKNGKSPNFREVIEIYIEKIQNNIKEGQFQLGDTVLLIDLKQLLPPNNWYESGLAIYQERMYQSMVSGTLWHTAFGQIGDMIFAPIKFEGEFNVDSKLEKNGILIDYPFIKGLIFAVYENFQERRYLGFYRHNEQAGQIADFISGFCNFYNDDKNTNAFRVLQK</sequence>
<name>A0A6G1Z821_9BACT</name>
<proteinExistence type="predicted"/>
<reference evidence="1" key="1">
    <citation type="journal article" date="2019" name="Nat. Med.">
        <title>A library of human gut bacterial isolates paired with longitudinal multiomics data enables mechanistic microbiome research.</title>
        <authorList>
            <person name="Poyet M."/>
            <person name="Groussin M."/>
            <person name="Gibbons S.M."/>
            <person name="Avila-Pacheco J."/>
            <person name="Jiang X."/>
            <person name="Kearney S.M."/>
            <person name="Perrotta A.R."/>
            <person name="Berdy B."/>
            <person name="Zhao S."/>
            <person name="Lieberman T.D."/>
            <person name="Swanson P.K."/>
            <person name="Smith M."/>
            <person name="Roesemann S."/>
            <person name="Alexander J.E."/>
            <person name="Rich S.A."/>
            <person name="Livny J."/>
            <person name="Vlamakis H."/>
            <person name="Clish C."/>
            <person name="Bullock K."/>
            <person name="Deik A."/>
            <person name="Scott J."/>
            <person name="Pierce K.A."/>
            <person name="Xavier R.J."/>
            <person name="Alm E.J."/>
        </authorList>
    </citation>
    <scope>NUCLEOTIDE SEQUENCE</scope>
    <source>
        <strain evidence="1">BIOML-A4</strain>
    </source>
</reference>